<comment type="caution">
    <text evidence="3">The sequence shown here is derived from an EMBL/GenBank/DDBJ whole genome shotgun (WGS) entry which is preliminary data.</text>
</comment>
<sequence>MLQRVRSDDGSTLVEFVVSTTALAAMLLALVQVGVVLHVRTTLRAEAAEGARVAAAADRTPSDGADHARSLARGSFPRLRPTAASGRERVEGVPTVWVELHAGVPLVGWFAGTAHLSVRAHALEEGR</sequence>
<evidence type="ECO:0000313" key="3">
    <source>
        <dbReference type="EMBL" id="RZS90066.1"/>
    </source>
</evidence>
<evidence type="ECO:0000256" key="1">
    <source>
        <dbReference type="SAM" id="Phobius"/>
    </source>
</evidence>
<reference evidence="3 4" key="1">
    <citation type="submission" date="2019-02" db="EMBL/GenBank/DDBJ databases">
        <title>Genomic Encyclopedia of Type Strains, Phase IV (KMG-IV): sequencing the most valuable type-strain genomes for metagenomic binning, comparative biology and taxonomic classification.</title>
        <authorList>
            <person name="Goeker M."/>
        </authorList>
    </citation>
    <scope>NUCLEOTIDE SEQUENCE [LARGE SCALE GENOMIC DNA]</scope>
    <source>
        <strain evidence="3 4">DSM 45622</strain>
    </source>
</reference>
<gene>
    <name evidence="3" type="ORF">EV189_1849</name>
</gene>
<keyword evidence="4" id="KW-1185">Reference proteome</keyword>
<evidence type="ECO:0000259" key="2">
    <source>
        <dbReference type="Pfam" id="PF07811"/>
    </source>
</evidence>
<proteinExistence type="predicted"/>
<dbReference type="AlphaFoldDB" id="A0A4Q7NSG1"/>
<protein>
    <submittedName>
        <fullName evidence="3">TadE-like protein</fullName>
    </submittedName>
</protein>
<feature type="domain" description="TadE-like" evidence="2">
    <location>
        <begin position="10"/>
        <end position="52"/>
    </location>
</feature>
<dbReference type="EMBL" id="SGXD01000002">
    <property type="protein sequence ID" value="RZS90066.1"/>
    <property type="molecule type" value="Genomic_DNA"/>
</dbReference>
<dbReference type="InterPro" id="IPR012495">
    <property type="entry name" value="TadE-like_dom"/>
</dbReference>
<dbReference type="Proteomes" id="UP000293638">
    <property type="component" value="Unassembled WGS sequence"/>
</dbReference>
<keyword evidence="1" id="KW-0472">Membrane</keyword>
<keyword evidence="1" id="KW-0812">Transmembrane</keyword>
<feature type="transmembrane region" description="Helical" evidence="1">
    <location>
        <begin position="16"/>
        <end position="37"/>
    </location>
</feature>
<name>A0A4Q7NSG1_9ACTN</name>
<dbReference type="RefSeq" id="WP_165400214.1">
    <property type="nucleotide sequence ID" value="NZ_SGXD01000002.1"/>
</dbReference>
<evidence type="ECO:0000313" key="4">
    <source>
        <dbReference type="Proteomes" id="UP000293638"/>
    </source>
</evidence>
<organism evidence="3 4">
    <name type="scientific">Motilibacter rhizosphaerae</name>
    <dbReference type="NCBI Taxonomy" id="598652"/>
    <lineage>
        <taxon>Bacteria</taxon>
        <taxon>Bacillati</taxon>
        <taxon>Actinomycetota</taxon>
        <taxon>Actinomycetes</taxon>
        <taxon>Motilibacterales</taxon>
        <taxon>Motilibacteraceae</taxon>
        <taxon>Motilibacter</taxon>
    </lineage>
</organism>
<accession>A0A4Q7NSG1</accession>
<keyword evidence="1" id="KW-1133">Transmembrane helix</keyword>
<dbReference type="Pfam" id="PF07811">
    <property type="entry name" value="TadE"/>
    <property type="match status" value="1"/>
</dbReference>